<dbReference type="PANTHER" id="PTHR36848:SF2">
    <property type="entry name" value="SECRETED PROTEIN"/>
    <property type="match status" value="1"/>
</dbReference>
<organism evidence="1 2">
    <name type="scientific">Glycomyces paridis</name>
    <dbReference type="NCBI Taxonomy" id="2126555"/>
    <lineage>
        <taxon>Bacteria</taxon>
        <taxon>Bacillati</taxon>
        <taxon>Actinomycetota</taxon>
        <taxon>Actinomycetes</taxon>
        <taxon>Glycomycetales</taxon>
        <taxon>Glycomycetaceae</taxon>
        <taxon>Glycomyces</taxon>
    </lineage>
</organism>
<dbReference type="InterPro" id="IPR008979">
    <property type="entry name" value="Galactose-bd-like_sf"/>
</dbReference>
<dbReference type="PANTHER" id="PTHR36848">
    <property type="entry name" value="DNA-BINDING PROTEIN (PUTATIVE SECRETED PROTEIN)-RELATED"/>
    <property type="match status" value="1"/>
</dbReference>
<evidence type="ECO:0000313" key="2">
    <source>
        <dbReference type="Proteomes" id="UP000305792"/>
    </source>
</evidence>
<proteinExistence type="predicted"/>
<gene>
    <name evidence="1" type="ORF">E9998_01145</name>
</gene>
<evidence type="ECO:0000313" key="1">
    <source>
        <dbReference type="EMBL" id="THV32090.1"/>
    </source>
</evidence>
<name>A0A4S8PML2_9ACTN</name>
<evidence type="ECO:0008006" key="3">
    <source>
        <dbReference type="Google" id="ProtNLM"/>
    </source>
</evidence>
<dbReference type="AlphaFoldDB" id="A0A4S8PML2"/>
<reference evidence="1 2" key="1">
    <citation type="journal article" date="2018" name="Int. J. Syst. Evol. Microbiol.">
        <title>Glycomyces paridis sp. nov., isolated from the medicinal plant Paris polyphylla.</title>
        <authorList>
            <person name="Fang X.M."/>
            <person name="Bai J.L."/>
            <person name="Su J."/>
            <person name="Zhao L.L."/>
            <person name="Liu H.Y."/>
            <person name="Ma B.P."/>
            <person name="Zhang Y.Q."/>
            <person name="Yu L.Y."/>
        </authorList>
    </citation>
    <scope>NUCLEOTIDE SEQUENCE [LARGE SCALE GENOMIC DNA]</scope>
    <source>
        <strain evidence="1 2">CPCC 204357</strain>
    </source>
</reference>
<protein>
    <recommendedName>
        <fullName evidence="3">Glycosyl hydrolases family 2 sugar binding domain-containing protein</fullName>
    </recommendedName>
</protein>
<keyword evidence="2" id="KW-1185">Reference proteome</keyword>
<sequence>MLRLLPSLWDGEGAFARAYGDAVRERLIAVYHGAQARWCEAHGIALTGHPAEPDDLATAAGLHWPGQDTVWRWVLPGETSLTGPESTAPKTAASAARLKGAPAVAEVLGAYGWRLTLDESKWLLDWYLSRGVSTLVMHAFYHSVRGGRAYESEPDLGPHNSWWPHFPALVAYTARVAALYESGTHRAATAVLADPEHVPDAPARELLQHQVDFFYLDPARLTDAAIDAGTLTFGDQRFAAVIDLRPAALSLDPEADAVLKDFAASGGLVLGDTWSLPDLKGHLRTAGLAVDAAPAAPGLRVVRFDGPGGIVHACFNEGEDPIATRLTLPAAPDGVQWLDPFTGARTAAEHVGAQIALDLERRQTKVLTGPAGLPDPPAHLALGATFTLEDWTGEPIRSLTAADPVPIGPGDWAAREDLRRFSGTYRYTTDIELPEGITDAVLDLGDVGEAAKVIVNGTEAGDLLWRPYTLTLRGLLRPGANRIELLVSNSAANYYEGARRPSGLIGPVTLAC</sequence>
<dbReference type="Gene3D" id="2.60.120.260">
    <property type="entry name" value="Galactose-binding domain-like"/>
    <property type="match status" value="1"/>
</dbReference>
<dbReference type="Proteomes" id="UP000305792">
    <property type="component" value="Unassembled WGS sequence"/>
</dbReference>
<dbReference type="InterPro" id="IPR053161">
    <property type="entry name" value="Ulvan_degrading_GH"/>
</dbReference>
<accession>A0A4S8PML2</accession>
<dbReference type="SUPFAM" id="SSF49785">
    <property type="entry name" value="Galactose-binding domain-like"/>
    <property type="match status" value="1"/>
</dbReference>
<comment type="caution">
    <text evidence="1">The sequence shown here is derived from an EMBL/GenBank/DDBJ whole genome shotgun (WGS) entry which is preliminary data.</text>
</comment>
<dbReference type="EMBL" id="STGX01000001">
    <property type="protein sequence ID" value="THV32090.1"/>
    <property type="molecule type" value="Genomic_DNA"/>
</dbReference>